<feature type="compositionally biased region" description="Basic and acidic residues" evidence="1">
    <location>
        <begin position="49"/>
        <end position="60"/>
    </location>
</feature>
<evidence type="ECO:0000313" key="3">
    <source>
        <dbReference type="Proteomes" id="UP000008311"/>
    </source>
</evidence>
<dbReference type="Proteomes" id="UP000008311">
    <property type="component" value="Unassembled WGS sequence"/>
</dbReference>
<keyword evidence="3" id="KW-1185">Reference proteome</keyword>
<sequence length="76" mass="9182">MVKVPTMSSNKQAVFPIEDKRSSCETDHHHQNCHMDRLLIILETLGIREKERERERERERKGKKKRKEKKLIQETI</sequence>
<feature type="compositionally biased region" description="Basic and acidic residues" evidence="1">
    <location>
        <begin position="17"/>
        <end position="29"/>
    </location>
</feature>
<dbReference type="EMBL" id="EQ974318">
    <property type="protein sequence ID" value="EEF30487.1"/>
    <property type="molecule type" value="Genomic_DNA"/>
</dbReference>
<proteinExistence type="predicted"/>
<evidence type="ECO:0000313" key="2">
    <source>
        <dbReference type="EMBL" id="EEF30487.1"/>
    </source>
</evidence>
<evidence type="ECO:0000256" key="1">
    <source>
        <dbReference type="SAM" id="MobiDB-lite"/>
    </source>
</evidence>
<accession>B9T0W9</accession>
<dbReference type="AlphaFoldDB" id="B9T0W9"/>
<feature type="region of interest" description="Disordered" evidence="1">
    <location>
        <begin position="1"/>
        <end position="29"/>
    </location>
</feature>
<protein>
    <submittedName>
        <fullName evidence="2">Uncharacterized protein</fullName>
    </submittedName>
</protein>
<name>B9T0W9_RICCO</name>
<dbReference type="InParanoid" id="B9T0W9"/>
<feature type="compositionally biased region" description="Polar residues" evidence="1">
    <location>
        <begin position="1"/>
        <end position="12"/>
    </location>
</feature>
<reference evidence="3" key="1">
    <citation type="journal article" date="2010" name="Nat. Biotechnol.">
        <title>Draft genome sequence of the oilseed species Ricinus communis.</title>
        <authorList>
            <person name="Chan A.P."/>
            <person name="Crabtree J."/>
            <person name="Zhao Q."/>
            <person name="Lorenzi H."/>
            <person name="Orvis J."/>
            <person name="Puiu D."/>
            <person name="Melake-Berhan A."/>
            <person name="Jones K.M."/>
            <person name="Redman J."/>
            <person name="Chen G."/>
            <person name="Cahoon E.B."/>
            <person name="Gedil M."/>
            <person name="Stanke M."/>
            <person name="Haas B.J."/>
            <person name="Wortman J.R."/>
            <person name="Fraser-Liggett C.M."/>
            <person name="Ravel J."/>
            <person name="Rabinowicz P.D."/>
        </authorList>
    </citation>
    <scope>NUCLEOTIDE SEQUENCE [LARGE SCALE GENOMIC DNA]</scope>
    <source>
        <strain evidence="3">cv. Hale</strain>
    </source>
</reference>
<organism evidence="2 3">
    <name type="scientific">Ricinus communis</name>
    <name type="common">Castor bean</name>
    <dbReference type="NCBI Taxonomy" id="3988"/>
    <lineage>
        <taxon>Eukaryota</taxon>
        <taxon>Viridiplantae</taxon>
        <taxon>Streptophyta</taxon>
        <taxon>Embryophyta</taxon>
        <taxon>Tracheophyta</taxon>
        <taxon>Spermatophyta</taxon>
        <taxon>Magnoliopsida</taxon>
        <taxon>eudicotyledons</taxon>
        <taxon>Gunneridae</taxon>
        <taxon>Pentapetalae</taxon>
        <taxon>rosids</taxon>
        <taxon>fabids</taxon>
        <taxon>Malpighiales</taxon>
        <taxon>Euphorbiaceae</taxon>
        <taxon>Acalyphoideae</taxon>
        <taxon>Acalypheae</taxon>
        <taxon>Ricinus</taxon>
    </lineage>
</organism>
<feature type="region of interest" description="Disordered" evidence="1">
    <location>
        <begin position="49"/>
        <end position="76"/>
    </location>
</feature>
<gene>
    <name evidence="2" type="ORF">RCOM_1238320</name>
</gene>